<dbReference type="PANTHER" id="PTHR38459">
    <property type="entry name" value="PROPHAGE BACTOPRENOL-LINKED GLUCOSE TRANSLOCASE HOMOLOG"/>
    <property type="match status" value="1"/>
</dbReference>
<comment type="function">
    <text evidence="6 7">Involved in O antigen modification. Involved in the translocation of bactoprenol-linked glucose across the cytoplasmic membrane.</text>
</comment>
<evidence type="ECO:0000256" key="6">
    <source>
        <dbReference type="ARBA" id="ARBA00025595"/>
    </source>
</evidence>
<dbReference type="InterPro" id="IPR007267">
    <property type="entry name" value="GtrA_DPMS_TM"/>
</dbReference>
<accession>A0A9P3T6V3</accession>
<evidence type="ECO:0000259" key="9">
    <source>
        <dbReference type="Pfam" id="PF04138"/>
    </source>
</evidence>
<dbReference type="EMBL" id="DACSUM010000006">
    <property type="protein sequence ID" value="HAT3580862.1"/>
    <property type="molecule type" value="Genomic_DNA"/>
</dbReference>
<reference evidence="10" key="1">
    <citation type="journal article" date="2018" name="Genome Biol.">
        <title>SKESA: strategic k-mer extension for scrupulous assemblies.</title>
        <authorList>
            <person name="Souvorov A."/>
            <person name="Agarwala R."/>
            <person name="Lipman D.J."/>
        </authorList>
    </citation>
    <scope>NUCLEOTIDE SEQUENCE</scope>
    <source>
        <strain evidence="10">CAVp300</strain>
    </source>
</reference>
<evidence type="ECO:0000256" key="2">
    <source>
        <dbReference type="ARBA" id="ARBA00022448"/>
    </source>
</evidence>
<dbReference type="Proteomes" id="UP000867740">
    <property type="component" value="Unassembled WGS sequence"/>
</dbReference>
<keyword evidence="3 8" id="KW-0812">Transmembrane</keyword>
<sequence length="121" mass="13500">MLMLKLFVRYTSVGVINTLLHWLVFAILFFAGASQTIANLAAFCVAVTFSFFVNARWTFKAQATTVRYVLYVIFMGAMAAGVGKLADRAHINPVITLVAFSAISLVFGFIYSRFIVFRVKK</sequence>
<evidence type="ECO:0000256" key="7">
    <source>
        <dbReference type="PIRNR" id="PIRNR006298"/>
    </source>
</evidence>
<evidence type="ECO:0000256" key="8">
    <source>
        <dbReference type="SAM" id="Phobius"/>
    </source>
</evidence>
<evidence type="ECO:0000313" key="12">
    <source>
        <dbReference type="Proteomes" id="UP000867740"/>
    </source>
</evidence>
<keyword evidence="4 8" id="KW-1133">Transmembrane helix</keyword>
<comment type="subcellular location">
    <subcellularLocation>
        <location evidence="1">Membrane</location>
        <topology evidence="1">Multi-pass membrane protein</topology>
    </subcellularLocation>
</comment>
<dbReference type="AlphaFoldDB" id="A0A9P3T6V3"/>
<reference evidence="10" key="2">
    <citation type="submission" date="2020-10" db="EMBL/GenBank/DDBJ databases">
        <authorList>
            <consortium name="NCBI Pathogen Detection Project"/>
        </authorList>
    </citation>
    <scope>NUCLEOTIDE SEQUENCE</scope>
    <source>
        <strain evidence="10">CAVp300</strain>
    </source>
</reference>
<evidence type="ECO:0000256" key="4">
    <source>
        <dbReference type="ARBA" id="ARBA00022989"/>
    </source>
</evidence>
<dbReference type="EMBL" id="DACSUM010000145">
    <property type="protein sequence ID" value="HAT3585266.1"/>
    <property type="molecule type" value="Genomic_DNA"/>
</dbReference>
<dbReference type="PANTHER" id="PTHR38459:SF1">
    <property type="entry name" value="PROPHAGE BACTOPRENOL-LINKED GLUCOSE TRANSLOCASE HOMOLOG"/>
    <property type="match status" value="1"/>
</dbReference>
<feature type="transmembrane region" description="Helical" evidence="8">
    <location>
        <begin position="68"/>
        <end position="85"/>
    </location>
</feature>
<comment type="caution">
    <text evidence="10">The sequence shown here is derived from an EMBL/GenBank/DDBJ whole genome shotgun (WGS) entry which is preliminary data.</text>
</comment>
<keyword evidence="5 8" id="KW-0472">Membrane</keyword>
<evidence type="ECO:0000313" key="10">
    <source>
        <dbReference type="EMBL" id="HAT3580862.1"/>
    </source>
</evidence>
<feature type="transmembrane region" description="Helical" evidence="8">
    <location>
        <begin position="37"/>
        <end position="56"/>
    </location>
</feature>
<feature type="transmembrane region" description="Helical" evidence="8">
    <location>
        <begin position="7"/>
        <end position="31"/>
    </location>
</feature>
<dbReference type="GO" id="GO:0000271">
    <property type="term" value="P:polysaccharide biosynthetic process"/>
    <property type="evidence" value="ECO:0007669"/>
    <property type="project" value="InterPro"/>
</dbReference>
<evidence type="ECO:0000256" key="1">
    <source>
        <dbReference type="ARBA" id="ARBA00004141"/>
    </source>
</evidence>
<feature type="domain" description="GtrA/DPMS transmembrane" evidence="9">
    <location>
        <begin position="9"/>
        <end position="117"/>
    </location>
</feature>
<feature type="transmembrane region" description="Helical" evidence="8">
    <location>
        <begin position="91"/>
        <end position="111"/>
    </location>
</feature>
<evidence type="ECO:0000256" key="3">
    <source>
        <dbReference type="ARBA" id="ARBA00022692"/>
    </source>
</evidence>
<dbReference type="InterPro" id="IPR016480">
    <property type="entry name" value="Glc_translocase_bactprenl-link"/>
</dbReference>
<comment type="similarity">
    <text evidence="7">Belongs to the gtrA family.</text>
</comment>
<name>A0A9P3T6V3_KLUIN</name>
<dbReference type="PIRSF" id="PIRSF006298">
    <property type="entry name" value="GtrA_prd"/>
    <property type="match status" value="1"/>
</dbReference>
<keyword evidence="2 7" id="KW-0813">Transport</keyword>
<dbReference type="GO" id="GO:0005886">
    <property type="term" value="C:plasma membrane"/>
    <property type="evidence" value="ECO:0007669"/>
    <property type="project" value="TreeGrafter"/>
</dbReference>
<gene>
    <name evidence="10" type="ORF">I8531_001126</name>
    <name evidence="11" type="ORF">I8531_005696</name>
</gene>
<evidence type="ECO:0000256" key="5">
    <source>
        <dbReference type="ARBA" id="ARBA00023136"/>
    </source>
</evidence>
<organism evidence="10 12">
    <name type="scientific">Kluyvera intermedia</name>
    <name type="common">Enterobacter intermedius</name>
    <dbReference type="NCBI Taxonomy" id="61648"/>
    <lineage>
        <taxon>Bacteria</taxon>
        <taxon>Pseudomonadati</taxon>
        <taxon>Pseudomonadota</taxon>
        <taxon>Gammaproteobacteria</taxon>
        <taxon>Enterobacterales</taxon>
        <taxon>Enterobacteriaceae</taxon>
        <taxon>Kluyvera</taxon>
    </lineage>
</organism>
<proteinExistence type="inferred from homology"/>
<evidence type="ECO:0000313" key="11">
    <source>
        <dbReference type="EMBL" id="HAT3585266.1"/>
    </source>
</evidence>
<dbReference type="Pfam" id="PF04138">
    <property type="entry name" value="GtrA_DPMS_TM"/>
    <property type="match status" value="1"/>
</dbReference>
<protein>
    <recommendedName>
        <fullName evidence="7">Bactoprenol-linked glucose translocase</fullName>
    </recommendedName>
</protein>
<dbReference type="InterPro" id="IPR051401">
    <property type="entry name" value="GtrA_CellWall_Glycosyl"/>
</dbReference>